<dbReference type="RefSeq" id="WP_010023394.1">
    <property type="nucleotide sequence ID" value="NZ_AFVQ02000100.1"/>
</dbReference>
<keyword evidence="4 9" id="KW-0489">Methyltransferase</keyword>
<name>A0A0U1QNP3_9BACL</name>
<dbReference type="InterPro" id="IPR000878">
    <property type="entry name" value="4pyrrol_Mease"/>
</dbReference>
<proteinExistence type="inferred from homology"/>
<evidence type="ECO:0000256" key="7">
    <source>
        <dbReference type="ARBA" id="ARBA00023244"/>
    </source>
</evidence>
<dbReference type="Proteomes" id="UP000035553">
    <property type="component" value="Unassembled WGS sequence"/>
</dbReference>
<evidence type="ECO:0000256" key="5">
    <source>
        <dbReference type="ARBA" id="ARBA00022679"/>
    </source>
</evidence>
<dbReference type="InterPro" id="IPR014777">
    <property type="entry name" value="4pyrrole_Mease_sub1"/>
</dbReference>
<dbReference type="PANTHER" id="PTHR45790">
    <property type="entry name" value="SIROHEME SYNTHASE-RELATED"/>
    <property type="match status" value="1"/>
</dbReference>
<feature type="domain" description="Tetrapyrrole methylase" evidence="10">
    <location>
        <begin position="3"/>
        <end position="214"/>
    </location>
</feature>
<keyword evidence="5 9" id="KW-0808">Transferase</keyword>
<dbReference type="Gene3D" id="3.30.950.10">
    <property type="entry name" value="Methyltransferase, Cobalt-precorrin-4 Transmethylase, Domain 2"/>
    <property type="match status" value="1"/>
</dbReference>
<keyword evidence="7" id="KW-0627">Porphyrin biosynthesis</keyword>
<accession>A0A0U1QNP3</accession>
<evidence type="ECO:0000256" key="4">
    <source>
        <dbReference type="ARBA" id="ARBA00022603"/>
    </source>
</evidence>
<dbReference type="Gene3D" id="3.40.1010.10">
    <property type="entry name" value="Cobalt-precorrin-4 Transmethylase, Domain 1"/>
    <property type="match status" value="1"/>
</dbReference>
<dbReference type="InterPro" id="IPR003043">
    <property type="entry name" value="Uropor_MeTrfase_CS"/>
</dbReference>
<dbReference type="GO" id="GO:0019354">
    <property type="term" value="P:siroheme biosynthetic process"/>
    <property type="evidence" value="ECO:0007669"/>
    <property type="project" value="InterPro"/>
</dbReference>
<organism evidence="11 12">
    <name type="scientific">Sporolactobacillus inulinus CASD</name>
    <dbReference type="NCBI Taxonomy" id="1069536"/>
    <lineage>
        <taxon>Bacteria</taxon>
        <taxon>Bacillati</taxon>
        <taxon>Bacillota</taxon>
        <taxon>Bacilli</taxon>
        <taxon>Bacillales</taxon>
        <taxon>Sporolactobacillaceae</taxon>
        <taxon>Sporolactobacillus</taxon>
    </lineage>
</organism>
<dbReference type="InterPro" id="IPR050161">
    <property type="entry name" value="Siro_Cobalamin_biosynth"/>
</dbReference>
<dbReference type="InterPro" id="IPR035996">
    <property type="entry name" value="4pyrrol_Methylase_sf"/>
</dbReference>
<dbReference type="OrthoDB" id="9815856at2"/>
<evidence type="ECO:0000259" key="10">
    <source>
        <dbReference type="Pfam" id="PF00590"/>
    </source>
</evidence>
<dbReference type="STRING" id="1069536.SINU_08200"/>
<evidence type="ECO:0000256" key="1">
    <source>
        <dbReference type="ARBA" id="ARBA00005879"/>
    </source>
</evidence>
<keyword evidence="6" id="KW-0949">S-adenosyl-L-methionine</keyword>
<evidence type="ECO:0000256" key="8">
    <source>
        <dbReference type="ARBA" id="ARBA00079776"/>
    </source>
</evidence>
<dbReference type="PROSITE" id="PS00839">
    <property type="entry name" value="SUMT_1"/>
    <property type="match status" value="1"/>
</dbReference>
<dbReference type="PROSITE" id="PS00840">
    <property type="entry name" value="SUMT_2"/>
    <property type="match status" value="1"/>
</dbReference>
<comment type="caution">
    <text evidence="11">The sequence shown here is derived from an EMBL/GenBank/DDBJ whole genome shotgun (WGS) entry which is preliminary data.</text>
</comment>
<dbReference type="Pfam" id="PF00590">
    <property type="entry name" value="TP_methylase"/>
    <property type="match status" value="1"/>
</dbReference>
<sequence>MGKVYLVGAGPGDPDLITVKGLRLIQTADVIVYDRLVNDVLVNEAKPTAKRIYCGKMPHSHPLKQGAINHILVNQAKKNKRVVRLKGGDPFVFGRGGEEAVFLAKEGIAFEVVPGITAGIAAPAYAGIPATHRDYSSSLAFVTGHAKAGGQEKIDWAKLATGVDTLAIYMGVGNIAHITNELIINGRHPSTPVALIEWGTTEHQRTVTSTLSHAADEAAKQKIQSPSMILVGEVVRLRDQLKGFEAMEPSADPVKEAL</sequence>
<reference evidence="11 12" key="1">
    <citation type="journal article" date="2011" name="J. Bacteriol.">
        <title>Draft genome sequence of Sporolactobacillus inulinus strain CASD, an efficient D-lactic acid-producing bacterium with high-concentration lactate tolerance capability.</title>
        <authorList>
            <person name="Yu B."/>
            <person name="Su F."/>
            <person name="Wang L."/>
            <person name="Xu K."/>
            <person name="Zhao B."/>
            <person name="Xu P."/>
        </authorList>
    </citation>
    <scope>NUCLEOTIDE SEQUENCE [LARGE SCALE GENOMIC DNA]</scope>
    <source>
        <strain evidence="11 12">CASD</strain>
    </source>
</reference>
<dbReference type="AlphaFoldDB" id="A0A0U1QNP3"/>
<dbReference type="NCBIfam" id="NF004790">
    <property type="entry name" value="PRK06136.1"/>
    <property type="match status" value="1"/>
</dbReference>
<dbReference type="GO" id="GO:0004851">
    <property type="term" value="F:uroporphyrin-III C-methyltransferase activity"/>
    <property type="evidence" value="ECO:0007669"/>
    <property type="project" value="UniProtKB-EC"/>
</dbReference>
<protein>
    <recommendedName>
        <fullName evidence="3">Uroporphyrinogen-III C-methyltransferase</fullName>
        <ecNumber evidence="2">2.1.1.107</ecNumber>
    </recommendedName>
    <alternativeName>
        <fullName evidence="8">Uroporphyrinogen III methylase</fullName>
    </alternativeName>
</protein>
<evidence type="ECO:0000256" key="2">
    <source>
        <dbReference type="ARBA" id="ARBA00012162"/>
    </source>
</evidence>
<evidence type="ECO:0000313" key="12">
    <source>
        <dbReference type="Proteomes" id="UP000035553"/>
    </source>
</evidence>
<dbReference type="InterPro" id="IPR014776">
    <property type="entry name" value="4pyrrole_Mease_sub2"/>
</dbReference>
<dbReference type="FunFam" id="3.30.950.10:FF:000001">
    <property type="entry name" value="Siroheme synthase"/>
    <property type="match status" value="1"/>
</dbReference>
<evidence type="ECO:0000256" key="3">
    <source>
        <dbReference type="ARBA" id="ARBA00018323"/>
    </source>
</evidence>
<comment type="similarity">
    <text evidence="1 9">Belongs to the precorrin methyltransferase family.</text>
</comment>
<dbReference type="FunFam" id="3.40.1010.10:FF:000001">
    <property type="entry name" value="Siroheme synthase"/>
    <property type="match status" value="1"/>
</dbReference>
<dbReference type="SUPFAM" id="SSF53790">
    <property type="entry name" value="Tetrapyrrole methylase"/>
    <property type="match status" value="1"/>
</dbReference>
<dbReference type="EC" id="2.1.1.107" evidence="2"/>
<dbReference type="GO" id="GO:0032259">
    <property type="term" value="P:methylation"/>
    <property type="evidence" value="ECO:0007669"/>
    <property type="project" value="UniProtKB-KW"/>
</dbReference>
<dbReference type="PANTHER" id="PTHR45790:SF3">
    <property type="entry name" value="S-ADENOSYL-L-METHIONINE-DEPENDENT UROPORPHYRINOGEN III METHYLTRANSFERASE, CHLOROPLASTIC"/>
    <property type="match status" value="1"/>
</dbReference>
<evidence type="ECO:0000256" key="6">
    <source>
        <dbReference type="ARBA" id="ARBA00022691"/>
    </source>
</evidence>
<evidence type="ECO:0000256" key="9">
    <source>
        <dbReference type="RuleBase" id="RU003960"/>
    </source>
</evidence>
<gene>
    <name evidence="11" type="ORF">SINU_08200</name>
</gene>
<dbReference type="EMBL" id="AFVQ02000100">
    <property type="protein sequence ID" value="KLI02433.1"/>
    <property type="molecule type" value="Genomic_DNA"/>
</dbReference>
<evidence type="ECO:0000313" key="11">
    <source>
        <dbReference type="EMBL" id="KLI02433.1"/>
    </source>
</evidence>
<keyword evidence="12" id="KW-1185">Reference proteome</keyword>
<dbReference type="InterPro" id="IPR006366">
    <property type="entry name" value="CobA/CysG_C"/>
</dbReference>
<dbReference type="NCBIfam" id="TIGR01469">
    <property type="entry name" value="cobA_cysG_Cterm"/>
    <property type="match status" value="1"/>
</dbReference>
<dbReference type="CDD" id="cd11642">
    <property type="entry name" value="SUMT"/>
    <property type="match status" value="1"/>
</dbReference>